<dbReference type="CDD" id="cd01425">
    <property type="entry name" value="RPS2"/>
    <property type="match status" value="1"/>
</dbReference>
<dbReference type="SUPFAM" id="SSF52313">
    <property type="entry name" value="Ribosomal protein S2"/>
    <property type="match status" value="1"/>
</dbReference>
<protein>
    <submittedName>
        <fullName evidence="5">Ribosomal protein S2</fullName>
    </submittedName>
</protein>
<dbReference type="PANTHER" id="PTHR12534">
    <property type="entry name" value="30S RIBOSOMAL PROTEIN S2 PROKARYOTIC AND ORGANELLAR"/>
    <property type="match status" value="1"/>
</dbReference>
<dbReference type="PANTHER" id="PTHR12534:SF0">
    <property type="entry name" value="SMALL RIBOSOMAL SUBUNIT PROTEIN US2M"/>
    <property type="match status" value="1"/>
</dbReference>
<gene>
    <name evidence="5" type="ORF">EXIGLDRAFT_598042</name>
</gene>
<evidence type="ECO:0000313" key="6">
    <source>
        <dbReference type="Proteomes" id="UP000077266"/>
    </source>
</evidence>
<keyword evidence="2 5" id="KW-0689">Ribosomal protein</keyword>
<reference evidence="5 6" key="1">
    <citation type="journal article" date="2016" name="Mol. Biol. Evol.">
        <title>Comparative Genomics of Early-Diverging Mushroom-Forming Fungi Provides Insights into the Origins of Lignocellulose Decay Capabilities.</title>
        <authorList>
            <person name="Nagy L.G."/>
            <person name="Riley R."/>
            <person name="Tritt A."/>
            <person name="Adam C."/>
            <person name="Daum C."/>
            <person name="Floudas D."/>
            <person name="Sun H."/>
            <person name="Yadav J.S."/>
            <person name="Pangilinan J."/>
            <person name="Larsson K.H."/>
            <person name="Matsuura K."/>
            <person name="Barry K."/>
            <person name="Labutti K."/>
            <person name="Kuo R."/>
            <person name="Ohm R.A."/>
            <person name="Bhattacharya S.S."/>
            <person name="Shirouzu T."/>
            <person name="Yoshinaga Y."/>
            <person name="Martin F.M."/>
            <person name="Grigoriev I.V."/>
            <person name="Hibbett D.S."/>
        </authorList>
    </citation>
    <scope>NUCLEOTIDE SEQUENCE [LARGE SCALE GENOMIC DNA]</scope>
    <source>
        <strain evidence="5 6">HHB12029</strain>
    </source>
</reference>
<dbReference type="STRING" id="1314781.A0A165GVW6"/>
<dbReference type="PROSITE" id="PS00962">
    <property type="entry name" value="RIBOSOMAL_S2_1"/>
    <property type="match status" value="1"/>
</dbReference>
<comment type="similarity">
    <text evidence="1">Belongs to the universal ribosomal protein uS2 family.</text>
</comment>
<evidence type="ECO:0000256" key="2">
    <source>
        <dbReference type="ARBA" id="ARBA00022980"/>
    </source>
</evidence>
<keyword evidence="6" id="KW-1185">Reference proteome</keyword>
<sequence length="218" mass="23706">VDKFSALGSSQKRENTWQPFHSLHAPPKPSELTLSALVAAGAHFGHSKALMNPHYAPFAYGTRAGVVLIDLDKTLPHIRRAANVVRGVAARGGTIVFIGTRPELAPAVRKAAHRMSYNAYHIGEKWKPGTLTNKHSLFGFDVVRSTKIVPDLAVFLNPLHNMSAIRECTLEHIPTIGVVDSNVDPRIVMYPIPANDDSIRTLELIAGLLSIAGRDGIE</sequence>
<dbReference type="HAMAP" id="MF_00291_B">
    <property type="entry name" value="Ribosomal_uS2_B"/>
    <property type="match status" value="1"/>
</dbReference>
<feature type="non-terminal residue" evidence="5">
    <location>
        <position position="218"/>
    </location>
</feature>
<keyword evidence="3" id="KW-0687">Ribonucleoprotein</keyword>
<dbReference type="PRINTS" id="PR00395">
    <property type="entry name" value="RIBOSOMALS2"/>
</dbReference>
<dbReference type="InterPro" id="IPR018130">
    <property type="entry name" value="Ribosomal_uS2_CS"/>
</dbReference>
<dbReference type="GO" id="GO:0005763">
    <property type="term" value="C:mitochondrial small ribosomal subunit"/>
    <property type="evidence" value="ECO:0007669"/>
    <property type="project" value="TreeGrafter"/>
</dbReference>
<dbReference type="InterPro" id="IPR001865">
    <property type="entry name" value="Ribosomal_uS2"/>
</dbReference>
<evidence type="ECO:0000313" key="5">
    <source>
        <dbReference type="EMBL" id="KZV91084.1"/>
    </source>
</evidence>
<accession>A0A165GVW6</accession>
<dbReference type="Proteomes" id="UP000077266">
    <property type="component" value="Unassembled WGS sequence"/>
</dbReference>
<dbReference type="Gene3D" id="3.40.50.10490">
    <property type="entry name" value="Glucose-6-phosphate isomerase like protein, domain 1"/>
    <property type="match status" value="1"/>
</dbReference>
<dbReference type="InterPro" id="IPR005706">
    <property type="entry name" value="Ribosomal_uS2_bac/mit/plastid"/>
</dbReference>
<dbReference type="InterPro" id="IPR023591">
    <property type="entry name" value="Ribosomal_uS2_flav_dom_sf"/>
</dbReference>
<dbReference type="AlphaFoldDB" id="A0A165GVW6"/>
<dbReference type="GO" id="GO:0003735">
    <property type="term" value="F:structural constituent of ribosome"/>
    <property type="evidence" value="ECO:0007669"/>
    <property type="project" value="InterPro"/>
</dbReference>
<dbReference type="Pfam" id="PF00318">
    <property type="entry name" value="Ribosomal_S2"/>
    <property type="match status" value="2"/>
</dbReference>
<evidence type="ECO:0000256" key="3">
    <source>
        <dbReference type="ARBA" id="ARBA00023274"/>
    </source>
</evidence>
<dbReference type="InParanoid" id="A0A165GVW6"/>
<dbReference type="GO" id="GO:0006412">
    <property type="term" value="P:translation"/>
    <property type="evidence" value="ECO:0007669"/>
    <property type="project" value="InterPro"/>
</dbReference>
<proteinExistence type="inferred from homology"/>
<name>A0A165GVW6_EXIGL</name>
<organism evidence="5 6">
    <name type="scientific">Exidia glandulosa HHB12029</name>
    <dbReference type="NCBI Taxonomy" id="1314781"/>
    <lineage>
        <taxon>Eukaryota</taxon>
        <taxon>Fungi</taxon>
        <taxon>Dikarya</taxon>
        <taxon>Basidiomycota</taxon>
        <taxon>Agaricomycotina</taxon>
        <taxon>Agaricomycetes</taxon>
        <taxon>Auriculariales</taxon>
        <taxon>Exidiaceae</taxon>
        <taxon>Exidia</taxon>
    </lineage>
</organism>
<dbReference type="EMBL" id="KV426035">
    <property type="protein sequence ID" value="KZV91084.1"/>
    <property type="molecule type" value="Genomic_DNA"/>
</dbReference>
<evidence type="ECO:0000256" key="4">
    <source>
        <dbReference type="SAM" id="MobiDB-lite"/>
    </source>
</evidence>
<feature type="non-terminal residue" evidence="5">
    <location>
        <position position="1"/>
    </location>
</feature>
<dbReference type="OrthoDB" id="2320368at2759"/>
<evidence type="ECO:0000256" key="1">
    <source>
        <dbReference type="ARBA" id="ARBA00006242"/>
    </source>
</evidence>
<dbReference type="FunCoup" id="A0A165GVW6">
    <property type="interactions" value="203"/>
</dbReference>
<feature type="region of interest" description="Disordered" evidence="4">
    <location>
        <begin position="1"/>
        <end position="24"/>
    </location>
</feature>